<feature type="transmembrane region" description="Helical" evidence="1">
    <location>
        <begin position="12"/>
        <end position="33"/>
    </location>
</feature>
<dbReference type="PATRIC" id="fig|49547.3.peg.202"/>
<evidence type="ECO:0000313" key="2">
    <source>
        <dbReference type="EMBL" id="KZX15845.1"/>
    </source>
</evidence>
<keyword evidence="1" id="KW-0812">Transmembrane</keyword>
<dbReference type="Proteomes" id="UP000077245">
    <property type="component" value="Unassembled WGS sequence"/>
</dbReference>
<evidence type="ECO:0000256" key="1">
    <source>
        <dbReference type="SAM" id="Phobius"/>
    </source>
</evidence>
<comment type="caution">
    <text evidence="2">The sequence shown here is derived from an EMBL/GenBank/DDBJ whole genome shotgun (WGS) entry which is preliminary data.</text>
</comment>
<keyword evidence="1" id="KW-1133">Transmembrane helix</keyword>
<evidence type="ECO:0000313" key="3">
    <source>
        <dbReference type="Proteomes" id="UP000077245"/>
    </source>
</evidence>
<proteinExistence type="predicted"/>
<dbReference type="RefSeq" id="WP_067089068.1">
    <property type="nucleotide sequence ID" value="NZ_LWMV01000025.1"/>
</dbReference>
<gene>
    <name evidence="2" type="ORF">MBCUR_01920</name>
</gene>
<protein>
    <submittedName>
        <fullName evidence="2">Uncharacterized protein</fullName>
    </submittedName>
</protein>
<dbReference type="AlphaFoldDB" id="A0A166DQG4"/>
<accession>A0A166DQG4</accession>
<dbReference type="EMBL" id="LWMV01000025">
    <property type="protein sequence ID" value="KZX15845.1"/>
    <property type="molecule type" value="Genomic_DNA"/>
</dbReference>
<name>A0A166DQG4_9EURY</name>
<feature type="transmembrane region" description="Helical" evidence="1">
    <location>
        <begin position="93"/>
        <end position="113"/>
    </location>
</feature>
<keyword evidence="3" id="KW-1185">Reference proteome</keyword>
<sequence>MLKKIIYRRKYLLAEFLGTVIYGVVLYFTFTWLAGYSPLYAYFGNLMLMILFFAIEEYSIRMLESESTFKKISERKDRKKVYQSIQDGINNNISFKTILYLFYVFILILSQIIDSNPTLVSENLANFILSNNYSILLLIALDMLIGQVSKERERMKKLSAKLKESFTKNQD</sequence>
<feature type="transmembrane region" description="Helical" evidence="1">
    <location>
        <begin position="133"/>
        <end position="149"/>
    </location>
</feature>
<keyword evidence="1" id="KW-0472">Membrane</keyword>
<feature type="transmembrane region" description="Helical" evidence="1">
    <location>
        <begin position="39"/>
        <end position="55"/>
    </location>
</feature>
<organism evidence="2 3">
    <name type="scientific">Methanobrevibacter curvatus</name>
    <dbReference type="NCBI Taxonomy" id="49547"/>
    <lineage>
        <taxon>Archaea</taxon>
        <taxon>Methanobacteriati</taxon>
        <taxon>Methanobacteriota</taxon>
        <taxon>Methanomada group</taxon>
        <taxon>Methanobacteria</taxon>
        <taxon>Methanobacteriales</taxon>
        <taxon>Methanobacteriaceae</taxon>
        <taxon>Methanobrevibacter</taxon>
    </lineage>
</organism>
<reference evidence="2 3" key="1">
    <citation type="submission" date="2016-04" db="EMBL/GenBank/DDBJ databases">
        <title>Genome sequence of Methanobrevibacter curvatus DSM 11111.</title>
        <authorList>
            <person name="Poehlein A."/>
            <person name="Seedorf H."/>
            <person name="Daniel R."/>
        </authorList>
    </citation>
    <scope>NUCLEOTIDE SEQUENCE [LARGE SCALE GENOMIC DNA]</scope>
    <source>
        <strain evidence="2 3">DSM 11111</strain>
    </source>
</reference>